<organism evidence="8 9">
    <name type="scientific">Acrocarpospora macrocephala</name>
    <dbReference type="NCBI Taxonomy" id="150177"/>
    <lineage>
        <taxon>Bacteria</taxon>
        <taxon>Bacillati</taxon>
        <taxon>Actinomycetota</taxon>
        <taxon>Actinomycetes</taxon>
        <taxon>Streptosporangiales</taxon>
        <taxon>Streptosporangiaceae</taxon>
        <taxon>Acrocarpospora</taxon>
    </lineage>
</organism>
<protein>
    <recommendedName>
        <fullName evidence="6">Transport permease protein</fullName>
    </recommendedName>
</protein>
<evidence type="ECO:0000313" key="9">
    <source>
        <dbReference type="Proteomes" id="UP000331127"/>
    </source>
</evidence>
<evidence type="ECO:0000313" key="8">
    <source>
        <dbReference type="EMBL" id="GES11310.1"/>
    </source>
</evidence>
<dbReference type="AlphaFoldDB" id="A0A5M3WRS4"/>
<keyword evidence="3 6" id="KW-1133">Transmembrane helix</keyword>
<keyword evidence="6" id="KW-0813">Transport</keyword>
<evidence type="ECO:0000256" key="2">
    <source>
        <dbReference type="ARBA" id="ARBA00022692"/>
    </source>
</evidence>
<keyword evidence="5" id="KW-0046">Antibiotic resistance</keyword>
<proteinExistence type="inferred from homology"/>
<evidence type="ECO:0000256" key="1">
    <source>
        <dbReference type="ARBA" id="ARBA00004141"/>
    </source>
</evidence>
<comment type="subcellular location">
    <subcellularLocation>
        <location evidence="6">Cell membrane</location>
        <topology evidence="6">Multi-pass membrane protein</topology>
    </subcellularLocation>
    <subcellularLocation>
        <location evidence="1">Membrane</location>
        <topology evidence="1">Multi-pass membrane protein</topology>
    </subcellularLocation>
</comment>
<accession>A0A5M3WRS4</accession>
<dbReference type="PANTHER" id="PTHR43229:SF2">
    <property type="entry name" value="NODULATION PROTEIN J"/>
    <property type="match status" value="1"/>
</dbReference>
<dbReference type="InterPro" id="IPR013525">
    <property type="entry name" value="ABC2_TM"/>
</dbReference>
<keyword evidence="9" id="KW-1185">Reference proteome</keyword>
<feature type="transmembrane region" description="Helical" evidence="6">
    <location>
        <begin position="230"/>
        <end position="250"/>
    </location>
</feature>
<dbReference type="PROSITE" id="PS51012">
    <property type="entry name" value="ABC_TM2"/>
    <property type="match status" value="1"/>
</dbReference>
<feature type="transmembrane region" description="Helical" evidence="6">
    <location>
        <begin position="147"/>
        <end position="170"/>
    </location>
</feature>
<dbReference type="Pfam" id="PF01061">
    <property type="entry name" value="ABC2_membrane"/>
    <property type="match status" value="1"/>
</dbReference>
<dbReference type="EMBL" id="BLAE01000028">
    <property type="protein sequence ID" value="GES11310.1"/>
    <property type="molecule type" value="Genomic_DNA"/>
</dbReference>
<name>A0A5M3WRS4_9ACTN</name>
<sequence>MAMTTLDFRPAPGAAPLGRMVLAQAGAEVRAMLRNGEQLLLTMIIPVLLLVGFSKAPLLDVAGERVDFVAPGVLALAIMSTAFTGQAIATGFERRYGVLKRLGATPLSRTGLMLAKTAAVLAVEVLQVVVLVAVALGLGWSPRGNPLWAAALILLGTAAFSGLGLLMAGTLRAEATLAGANLVYLVMLGLGGVVLPLSTYPQGIQPVLEFLPLGAFTDGMRSVLAEGGGLPWLAVCVLAGWAAVSLTLAARTFRWE</sequence>
<dbReference type="InterPro" id="IPR000412">
    <property type="entry name" value="ABC_2_transport"/>
</dbReference>
<evidence type="ECO:0000256" key="5">
    <source>
        <dbReference type="ARBA" id="ARBA00023251"/>
    </source>
</evidence>
<dbReference type="PANTHER" id="PTHR43229">
    <property type="entry name" value="NODULATION PROTEIN J"/>
    <property type="match status" value="1"/>
</dbReference>
<keyword evidence="6" id="KW-1003">Cell membrane</keyword>
<keyword evidence="2 6" id="KW-0812">Transmembrane</keyword>
<feature type="domain" description="ABC transmembrane type-2" evidence="7">
    <location>
        <begin position="33"/>
        <end position="256"/>
    </location>
</feature>
<comment type="similarity">
    <text evidence="6">Belongs to the ABC-2 integral membrane protein family.</text>
</comment>
<dbReference type="PIRSF" id="PIRSF006648">
    <property type="entry name" value="DrrB"/>
    <property type="match status" value="1"/>
</dbReference>
<dbReference type="GO" id="GO:0043190">
    <property type="term" value="C:ATP-binding cassette (ABC) transporter complex"/>
    <property type="evidence" value="ECO:0007669"/>
    <property type="project" value="InterPro"/>
</dbReference>
<evidence type="ECO:0000256" key="3">
    <source>
        <dbReference type="ARBA" id="ARBA00022989"/>
    </source>
</evidence>
<reference evidence="8 9" key="1">
    <citation type="submission" date="2019-10" db="EMBL/GenBank/DDBJ databases">
        <title>Whole genome shotgun sequence of Acrocarpospora macrocephala NBRC 16266.</title>
        <authorList>
            <person name="Ichikawa N."/>
            <person name="Kimura A."/>
            <person name="Kitahashi Y."/>
            <person name="Komaki H."/>
            <person name="Oguchi A."/>
        </authorList>
    </citation>
    <scope>NUCLEOTIDE SEQUENCE [LARGE SCALE GENOMIC DNA]</scope>
    <source>
        <strain evidence="8 9">NBRC 16266</strain>
    </source>
</reference>
<dbReference type="InterPro" id="IPR051784">
    <property type="entry name" value="Nod_factor_ABC_transporter"/>
</dbReference>
<dbReference type="PRINTS" id="PR00164">
    <property type="entry name" value="ABC2TRNSPORT"/>
</dbReference>
<gene>
    <name evidence="8" type="ORF">Amac_049070</name>
</gene>
<evidence type="ECO:0000256" key="6">
    <source>
        <dbReference type="RuleBase" id="RU361157"/>
    </source>
</evidence>
<comment type="caution">
    <text evidence="8">The sequence shown here is derived from an EMBL/GenBank/DDBJ whole genome shotgun (WGS) entry which is preliminary data.</text>
</comment>
<feature type="transmembrane region" description="Helical" evidence="6">
    <location>
        <begin position="113"/>
        <end position="141"/>
    </location>
</feature>
<dbReference type="GO" id="GO:0046677">
    <property type="term" value="P:response to antibiotic"/>
    <property type="evidence" value="ECO:0007669"/>
    <property type="project" value="UniProtKB-KW"/>
</dbReference>
<evidence type="ECO:0000259" key="7">
    <source>
        <dbReference type="PROSITE" id="PS51012"/>
    </source>
</evidence>
<dbReference type="RefSeq" id="WP_425544310.1">
    <property type="nucleotide sequence ID" value="NZ_BAAAHL010000011.1"/>
</dbReference>
<feature type="transmembrane region" description="Helical" evidence="6">
    <location>
        <begin position="182"/>
        <end position="200"/>
    </location>
</feature>
<feature type="transmembrane region" description="Helical" evidence="6">
    <location>
        <begin position="68"/>
        <end position="92"/>
    </location>
</feature>
<dbReference type="GO" id="GO:0140359">
    <property type="term" value="F:ABC-type transporter activity"/>
    <property type="evidence" value="ECO:0007669"/>
    <property type="project" value="InterPro"/>
</dbReference>
<dbReference type="InterPro" id="IPR047817">
    <property type="entry name" value="ABC2_TM_bact-type"/>
</dbReference>
<feature type="transmembrane region" description="Helical" evidence="6">
    <location>
        <begin position="39"/>
        <end position="56"/>
    </location>
</feature>
<evidence type="ECO:0000256" key="4">
    <source>
        <dbReference type="ARBA" id="ARBA00023136"/>
    </source>
</evidence>
<keyword evidence="4 6" id="KW-0472">Membrane</keyword>
<dbReference type="Proteomes" id="UP000331127">
    <property type="component" value="Unassembled WGS sequence"/>
</dbReference>